<keyword evidence="5" id="KW-1185">Reference proteome</keyword>
<dbReference type="Pfam" id="PF12763">
    <property type="entry name" value="EH"/>
    <property type="match status" value="2"/>
</dbReference>
<dbReference type="CDD" id="cd00052">
    <property type="entry name" value="EH"/>
    <property type="match status" value="2"/>
</dbReference>
<feature type="region of interest" description="Disordered" evidence="1">
    <location>
        <begin position="1"/>
        <end position="23"/>
    </location>
</feature>
<dbReference type="PANTHER" id="PTHR11216:SF161">
    <property type="entry name" value="CALCIUM-BINDING EF HAND FAMILY PROTEIN"/>
    <property type="match status" value="1"/>
</dbReference>
<feature type="domain" description="EF-hand" evidence="3">
    <location>
        <begin position="59"/>
        <end position="94"/>
    </location>
</feature>
<feature type="compositionally biased region" description="Low complexity" evidence="1">
    <location>
        <begin position="360"/>
        <end position="371"/>
    </location>
</feature>
<dbReference type="SUPFAM" id="SSF47473">
    <property type="entry name" value="EF-hand"/>
    <property type="match status" value="2"/>
</dbReference>
<dbReference type="SMART" id="SM00027">
    <property type="entry name" value="EH"/>
    <property type="match status" value="2"/>
</dbReference>
<feature type="domain" description="EH" evidence="2">
    <location>
        <begin position="454"/>
        <end position="536"/>
    </location>
</feature>
<organism evidence="4 5">
    <name type="scientific">Colocasia esculenta</name>
    <name type="common">Wild taro</name>
    <name type="synonym">Arum esculentum</name>
    <dbReference type="NCBI Taxonomy" id="4460"/>
    <lineage>
        <taxon>Eukaryota</taxon>
        <taxon>Viridiplantae</taxon>
        <taxon>Streptophyta</taxon>
        <taxon>Embryophyta</taxon>
        <taxon>Tracheophyta</taxon>
        <taxon>Spermatophyta</taxon>
        <taxon>Magnoliopsida</taxon>
        <taxon>Liliopsida</taxon>
        <taxon>Araceae</taxon>
        <taxon>Aroideae</taxon>
        <taxon>Colocasieae</taxon>
        <taxon>Colocasia</taxon>
    </lineage>
</organism>
<protein>
    <submittedName>
        <fullName evidence="4">Uncharacterized protein</fullName>
    </submittedName>
</protein>
<feature type="region of interest" description="Disordered" evidence="1">
    <location>
        <begin position="345"/>
        <end position="371"/>
    </location>
</feature>
<feature type="region of interest" description="Disordered" evidence="1">
    <location>
        <begin position="293"/>
        <end position="329"/>
    </location>
</feature>
<dbReference type="Gene3D" id="1.10.238.10">
    <property type="entry name" value="EF-hand"/>
    <property type="match status" value="2"/>
</dbReference>
<evidence type="ECO:0000259" key="2">
    <source>
        <dbReference type="PROSITE" id="PS50031"/>
    </source>
</evidence>
<dbReference type="Proteomes" id="UP000652761">
    <property type="component" value="Unassembled WGS sequence"/>
</dbReference>
<feature type="compositionally biased region" description="Polar residues" evidence="1">
    <location>
        <begin position="594"/>
        <end position="604"/>
    </location>
</feature>
<dbReference type="InterPro" id="IPR011992">
    <property type="entry name" value="EF-hand-dom_pair"/>
</dbReference>
<dbReference type="GO" id="GO:0006897">
    <property type="term" value="P:endocytosis"/>
    <property type="evidence" value="ECO:0007669"/>
    <property type="project" value="TreeGrafter"/>
</dbReference>
<dbReference type="GO" id="GO:0016197">
    <property type="term" value="P:endosomal transport"/>
    <property type="evidence" value="ECO:0007669"/>
    <property type="project" value="TreeGrafter"/>
</dbReference>
<dbReference type="InterPro" id="IPR002048">
    <property type="entry name" value="EF_hand_dom"/>
</dbReference>
<comment type="caution">
    <text evidence="4">The sequence shown here is derived from an EMBL/GenBank/DDBJ whole genome shotgun (WGS) entry which is preliminary data.</text>
</comment>
<evidence type="ECO:0000313" key="4">
    <source>
        <dbReference type="EMBL" id="MQL96498.1"/>
    </source>
</evidence>
<dbReference type="OrthoDB" id="524326at2759"/>
<dbReference type="GO" id="GO:0005737">
    <property type="term" value="C:cytoplasm"/>
    <property type="evidence" value="ECO:0007669"/>
    <property type="project" value="TreeGrafter"/>
</dbReference>
<feature type="domain" description="EF-hand" evidence="3">
    <location>
        <begin position="487"/>
        <end position="522"/>
    </location>
</feature>
<dbReference type="SMART" id="SM00054">
    <property type="entry name" value="EFh"/>
    <property type="match status" value="3"/>
</dbReference>
<evidence type="ECO:0000313" key="5">
    <source>
        <dbReference type="Proteomes" id="UP000652761"/>
    </source>
</evidence>
<dbReference type="GO" id="GO:0005886">
    <property type="term" value="C:plasma membrane"/>
    <property type="evidence" value="ECO:0007669"/>
    <property type="project" value="TreeGrafter"/>
</dbReference>
<dbReference type="EMBL" id="NMUH01001922">
    <property type="protein sequence ID" value="MQL96498.1"/>
    <property type="molecule type" value="Genomic_DNA"/>
</dbReference>
<sequence>MGRELATTPQTLTSSSLRSESTDAPFSIPTLVAVPNNGRHSFWFSPPRPGMASRPVGPPGTEAFDAYFRMADLDMDGRISGAEAVAFFQGSNLPKQILAQIWMYSDAKKAGLLNRQEFYNALKLVTVAQSGRELTPEIVKAALEGPAAAKIPAPRINPVAASAPGNQMTMQRPPLPSTGAPQVGTMAPASSQSSGFRGPQVLPNANVSQQFSLSTGGQQLRPNLADPSISSRPLVGLGIPGGGMAASPHLPNPNVPNLSTNWLGGRTAGASQGLRAITPSVMQDGFGPLQTVSATSVSQRAQTPSLGTSSVLPNPVDSHSSFQPSTSLPQASAVQVNGFSSDSVFGGDRFSADPRPKQGTPAAALPASSVPSSTSIVSSALGLQPSVRPVQNDPLQSSSTLNLGTSQLRGAQSLFNQNQTGIQNNLAPTPSVVSVRAAGPSPSERPWPKFSPSDIQKYSRVFVEVDKDRDGKVTGEQARELFLSWKLPREVLKQVWDLSDQDNDSMLSLREFATALYLMERFREGYTLPAVLPNSVRFDETLLQATGQPSVSYSGVAWQPSSGFPQQRMPGPRPAIPLPRTRPHAHTREPPQIDGQTQPVQQKPSVPVLEKHLVNQLSKEEQESLNSKYHEASDSDKKIDIIICQGLTDVTLTVPSTDGLTAKNVLLETDTILLCFLPSFPLCYFPGASDNCRWLGKLLVQELEKEILDSKEKIEFYRTKMQELVSLPVTGVKNDHYLTKAKGPRVMGHASTVLDVNEIVGLVLYKSRCDNRVNEITEKASGDKREVDALAKKYEEKYKQVGDVASKLTIEEATFRDIQERKLELYNAIVKMEHERSADGVLQVRADRIQSDLEELVKSLNERCKKYGLRAKPTTLVELPFGMP</sequence>
<reference evidence="4" key="1">
    <citation type="submission" date="2017-07" db="EMBL/GenBank/DDBJ databases">
        <title>Taro Niue Genome Assembly and Annotation.</title>
        <authorList>
            <person name="Atibalentja N."/>
            <person name="Keating K."/>
            <person name="Fields C.J."/>
        </authorList>
    </citation>
    <scope>NUCLEOTIDE SEQUENCE</scope>
    <source>
        <strain evidence="4">Niue_2</strain>
        <tissue evidence="4">Leaf</tissue>
    </source>
</reference>
<dbReference type="PROSITE" id="PS50031">
    <property type="entry name" value="EH"/>
    <property type="match status" value="2"/>
</dbReference>
<evidence type="ECO:0000259" key="3">
    <source>
        <dbReference type="PROSITE" id="PS50222"/>
    </source>
</evidence>
<feature type="domain" description="EH" evidence="2">
    <location>
        <begin position="60"/>
        <end position="150"/>
    </location>
</feature>
<gene>
    <name evidence="4" type="ORF">Taro_029179</name>
</gene>
<name>A0A843VJ66_COLES</name>
<evidence type="ECO:0000256" key="1">
    <source>
        <dbReference type="SAM" id="MobiDB-lite"/>
    </source>
</evidence>
<dbReference type="InterPro" id="IPR000261">
    <property type="entry name" value="EH_dom"/>
</dbReference>
<dbReference type="GO" id="GO:0005509">
    <property type="term" value="F:calcium ion binding"/>
    <property type="evidence" value="ECO:0007669"/>
    <property type="project" value="InterPro"/>
</dbReference>
<dbReference type="AlphaFoldDB" id="A0A843VJ66"/>
<dbReference type="PROSITE" id="PS50222">
    <property type="entry name" value="EF_HAND_2"/>
    <property type="match status" value="2"/>
</dbReference>
<proteinExistence type="predicted"/>
<accession>A0A843VJ66</accession>
<dbReference type="PANTHER" id="PTHR11216">
    <property type="entry name" value="EH DOMAIN"/>
    <property type="match status" value="1"/>
</dbReference>
<feature type="region of interest" description="Disordered" evidence="1">
    <location>
        <begin position="557"/>
        <end position="604"/>
    </location>
</feature>